<reference evidence="4" key="1">
    <citation type="submission" date="2025-08" db="UniProtKB">
        <authorList>
            <consortium name="RefSeq"/>
        </authorList>
    </citation>
    <scope>IDENTIFICATION</scope>
</reference>
<dbReference type="RefSeq" id="XP_005099803.1">
    <property type="nucleotide sequence ID" value="XM_005099746.3"/>
</dbReference>
<dbReference type="Proteomes" id="UP000694888">
    <property type="component" value="Unplaced"/>
</dbReference>
<feature type="transmembrane region" description="Helical" evidence="2">
    <location>
        <begin position="21"/>
        <end position="41"/>
    </location>
</feature>
<protein>
    <recommendedName>
        <fullName evidence="1">sphingomyelin phosphodiesterase</fullName>
        <ecNumber evidence="1">3.1.4.12</ecNumber>
    </recommendedName>
</protein>
<keyword evidence="3" id="KW-1185">Reference proteome</keyword>
<gene>
    <name evidence="4" type="primary">LOC101847963</name>
</gene>
<name>A0ABM0JRF9_APLCA</name>
<keyword evidence="2" id="KW-1133">Transmembrane helix</keyword>
<dbReference type="PANTHER" id="PTHR16320">
    <property type="entry name" value="SPHINGOMYELINASE FAMILY MEMBER"/>
    <property type="match status" value="1"/>
</dbReference>
<keyword evidence="2" id="KW-0812">Transmembrane</keyword>
<dbReference type="InterPro" id="IPR038772">
    <property type="entry name" value="Sph/SMPD2-like"/>
</dbReference>
<evidence type="ECO:0000313" key="4">
    <source>
        <dbReference type="RefSeq" id="XP_005099803.1"/>
    </source>
</evidence>
<keyword evidence="2" id="KW-0472">Membrane</keyword>
<dbReference type="Gene3D" id="3.60.10.10">
    <property type="entry name" value="Endonuclease/exonuclease/phosphatase"/>
    <property type="match status" value="1"/>
</dbReference>
<evidence type="ECO:0000256" key="2">
    <source>
        <dbReference type="SAM" id="Phobius"/>
    </source>
</evidence>
<sequence>MVKCAKSAPKVLVWLLHGTRWILYPSYFTFNALISLFVVTFQEEDKLLRIFLRKLILGPVYAGLFTLFLPFLIFFLPLRCFLVVLRNKTPYVLSVRHTALTDRETQYQNELIDSNDYKFGAGTANLCIMSEFLSRMNHLTDVDERSQKMGERIVVSQLFNDEWNKKVLKRKVVSQNSPGILSPADSGVVNKVNNNVHRILKKWTVEGDITTKFNRLDFIMVQEAWSSYHNKMLIDELHKVFPYVVHDVSVHGFGVNRFCLSSGLLIASRHPIIEIDFKPFKNFILHGKLLSKGLLGVKVLLGSDTSERRKVGYLFNTHFQSYQGTECVIAQQMDESIVSARQFMEQTRHDNEQVMFSIMSGDFNCDNLSPCDQGTANHELFNVYEDIARIRPGMDKPWTIGTEMRQRYMLEPAVSTPEGLKAALDDPVLRQRYVVDGDIELQSKEVLAAGLPKVDAQGNLICRQEGGRRRIDYITLHKDYPVNVEGYHFVTQLASLTDHIPVAIEFTCP</sequence>
<evidence type="ECO:0000256" key="1">
    <source>
        <dbReference type="ARBA" id="ARBA00012369"/>
    </source>
</evidence>
<evidence type="ECO:0000313" key="3">
    <source>
        <dbReference type="Proteomes" id="UP000694888"/>
    </source>
</evidence>
<proteinExistence type="predicted"/>
<dbReference type="EC" id="3.1.4.12" evidence="1"/>
<dbReference type="InterPro" id="IPR036691">
    <property type="entry name" value="Endo/exonu/phosph_ase_sf"/>
</dbReference>
<dbReference type="GeneID" id="101847963"/>
<feature type="transmembrane region" description="Helical" evidence="2">
    <location>
        <begin position="61"/>
        <end position="85"/>
    </location>
</feature>
<dbReference type="SUPFAM" id="SSF56219">
    <property type="entry name" value="DNase I-like"/>
    <property type="match status" value="1"/>
</dbReference>
<dbReference type="PANTHER" id="PTHR16320:SF1">
    <property type="entry name" value="SPHINGOMYELINASE DDB_G0288017"/>
    <property type="match status" value="1"/>
</dbReference>
<accession>A0ABM0JRF9</accession>
<organism evidence="3 4">
    <name type="scientific">Aplysia californica</name>
    <name type="common">California sea hare</name>
    <dbReference type="NCBI Taxonomy" id="6500"/>
    <lineage>
        <taxon>Eukaryota</taxon>
        <taxon>Metazoa</taxon>
        <taxon>Spiralia</taxon>
        <taxon>Lophotrochozoa</taxon>
        <taxon>Mollusca</taxon>
        <taxon>Gastropoda</taxon>
        <taxon>Heterobranchia</taxon>
        <taxon>Euthyneura</taxon>
        <taxon>Tectipleura</taxon>
        <taxon>Aplysiida</taxon>
        <taxon>Aplysioidea</taxon>
        <taxon>Aplysiidae</taxon>
        <taxon>Aplysia</taxon>
    </lineage>
</organism>